<dbReference type="KEGG" id="nah:F5544_05230"/>
<organism evidence="1 2">
    <name type="scientific">Nocardia arthritidis</name>
    <dbReference type="NCBI Taxonomy" id="228602"/>
    <lineage>
        <taxon>Bacteria</taxon>
        <taxon>Bacillati</taxon>
        <taxon>Actinomycetota</taxon>
        <taxon>Actinomycetes</taxon>
        <taxon>Mycobacteriales</taxon>
        <taxon>Nocardiaceae</taxon>
        <taxon>Nocardia</taxon>
    </lineage>
</organism>
<proteinExistence type="predicted"/>
<sequence length="504" mass="55010">MRESRIAMDLNAIERRIATERFAAADRSAEHELRLATTLVELAKAMLATARGGGRDRTRDAVAPAEEAVLIRLRWLAAGMVEARYAGELNEALRLFEQATRQAGRREQAVGVIRRTCDTYRQVAHTYSQAAGLCADGLSKCGVWLGRLDQSAAVAATEDAARIRSALAAENPELSGKYLQSLSTLLRTLMIGRSRKQAITMYRERYQAMTSTGMAIRLRACGIRDLDLTPKAYAALTELNCRTLEQAGQLTQQQILYKTSGDLSTVEEINWRLNLVGLRPLVAGADEDPPTHPVDVATTFGALSVRCKDRDAVLQIRAAIIAAYAVDDVYPVSRTAYLGMDESLWRIPDPELNTAETLGDDVVLIDPMAGGWVTVMSMNWELTPLGKHPLALRLSADWPVITVTQTADVAYELCLYERGAPVQYAGLGRPSGQAPLDTPLRPLDFARLAEYGADHATEPKLRAAFGNTQMFTKLSGLPDSGLRQAGANGLDHGHHVLFLGKTAP</sequence>
<name>A0A6G9Y712_9NOCA</name>
<evidence type="ECO:0000313" key="1">
    <source>
        <dbReference type="EMBL" id="QIS08958.1"/>
    </source>
</evidence>
<reference evidence="1 2" key="1">
    <citation type="journal article" date="2019" name="ACS Chem. Biol.">
        <title>Identification and Mobilization of a Cryptic Antibiotic Biosynthesis Gene Locus from a Human-Pathogenic Nocardia Isolate.</title>
        <authorList>
            <person name="Herisse M."/>
            <person name="Ishida K."/>
            <person name="Porter J.L."/>
            <person name="Howden B."/>
            <person name="Hertweck C."/>
            <person name="Stinear T.P."/>
            <person name="Pidot S.J."/>
        </authorList>
    </citation>
    <scope>NUCLEOTIDE SEQUENCE [LARGE SCALE GENOMIC DNA]</scope>
    <source>
        <strain evidence="1 2">AUSMDU00012717</strain>
    </source>
</reference>
<dbReference type="RefSeq" id="WP_238847097.1">
    <property type="nucleotide sequence ID" value="NZ_CP046172.1"/>
</dbReference>
<accession>A0A6G9Y712</accession>
<evidence type="ECO:0000313" key="2">
    <source>
        <dbReference type="Proteomes" id="UP000503540"/>
    </source>
</evidence>
<gene>
    <name evidence="1" type="ORF">F5544_05230</name>
</gene>
<protein>
    <submittedName>
        <fullName evidence="1">Uncharacterized protein</fullName>
    </submittedName>
</protein>
<dbReference type="Proteomes" id="UP000503540">
    <property type="component" value="Chromosome"/>
</dbReference>
<dbReference type="EMBL" id="CP046172">
    <property type="protein sequence ID" value="QIS08958.1"/>
    <property type="molecule type" value="Genomic_DNA"/>
</dbReference>
<keyword evidence="2" id="KW-1185">Reference proteome</keyword>
<dbReference type="AlphaFoldDB" id="A0A6G9Y712"/>